<evidence type="ECO:0000256" key="6">
    <source>
        <dbReference type="ARBA" id="ARBA00023180"/>
    </source>
</evidence>
<comment type="catalytic activity">
    <reaction evidence="1">
        <text>Hydrolysis of terminal non-reducing beta-D-galactose residues in beta-D-galactosides.</text>
        <dbReference type="EC" id="3.2.1.23"/>
    </reaction>
</comment>
<comment type="caution">
    <text evidence="11">The sequence shown here is derived from an EMBL/GenBank/DDBJ whole genome shotgun (WGS) entry which is preliminary data.</text>
</comment>
<dbReference type="SUPFAM" id="SSF117100">
    <property type="entry name" value="Beta-galactosidase LacA, domain 3"/>
    <property type="match status" value="1"/>
</dbReference>
<keyword evidence="9" id="KW-0812">Transmembrane</keyword>
<dbReference type="Pfam" id="PF01301">
    <property type="entry name" value="Glyco_hydro_35"/>
    <property type="match status" value="2"/>
</dbReference>
<dbReference type="Pfam" id="PF10435">
    <property type="entry name" value="BetaGal_dom2"/>
    <property type="match status" value="1"/>
</dbReference>
<dbReference type="SUPFAM" id="SSF51445">
    <property type="entry name" value="(Trans)glycosidases"/>
    <property type="match status" value="1"/>
</dbReference>
<keyword evidence="9" id="KW-0472">Membrane</keyword>
<dbReference type="Gene3D" id="3.20.20.80">
    <property type="entry name" value="Glycosidases"/>
    <property type="match status" value="2"/>
</dbReference>
<evidence type="ECO:0000256" key="2">
    <source>
        <dbReference type="ARBA" id="ARBA00009809"/>
    </source>
</evidence>
<protein>
    <recommendedName>
        <fullName evidence="3">beta-galactosidase</fullName>
        <ecNumber evidence="3">3.2.1.23</ecNumber>
    </recommendedName>
</protein>
<dbReference type="OrthoDB" id="1657402at2759"/>
<keyword evidence="5" id="KW-0378">Hydrolase</keyword>
<dbReference type="Gene3D" id="2.102.20.10">
    <property type="entry name" value="Beta-galactosidase, domain 2"/>
    <property type="match status" value="1"/>
</dbReference>
<dbReference type="InterPro" id="IPR037110">
    <property type="entry name" value="Betagal_dom2_sf"/>
</dbReference>
<dbReference type="InterPro" id="IPR001944">
    <property type="entry name" value="Glycoside_Hdrlase_35"/>
</dbReference>
<name>A0A4S4MYN8_9APHY</name>
<reference evidence="11 12" key="1">
    <citation type="submission" date="2019-02" db="EMBL/GenBank/DDBJ databases">
        <title>Genome sequencing of the rare red list fungi Antrodiella citrinella (Flaviporus citrinellus).</title>
        <authorList>
            <person name="Buettner E."/>
            <person name="Kellner H."/>
        </authorList>
    </citation>
    <scope>NUCLEOTIDE SEQUENCE [LARGE SCALE GENOMIC DNA]</scope>
    <source>
        <strain evidence="11 12">DSM 108506</strain>
    </source>
</reference>
<feature type="domain" description="Beta-galactosidase" evidence="10">
    <location>
        <begin position="362"/>
        <end position="551"/>
    </location>
</feature>
<evidence type="ECO:0000313" key="12">
    <source>
        <dbReference type="Proteomes" id="UP000308730"/>
    </source>
</evidence>
<evidence type="ECO:0000256" key="3">
    <source>
        <dbReference type="ARBA" id="ARBA00012756"/>
    </source>
</evidence>
<dbReference type="SMART" id="SM01029">
    <property type="entry name" value="BetaGal_dom2"/>
    <property type="match status" value="1"/>
</dbReference>
<dbReference type="Pfam" id="PF13363">
    <property type="entry name" value="BetaGal_dom3"/>
    <property type="match status" value="1"/>
</dbReference>
<evidence type="ECO:0000256" key="9">
    <source>
        <dbReference type="SAM" id="Phobius"/>
    </source>
</evidence>
<dbReference type="EMBL" id="SGPM01000042">
    <property type="protein sequence ID" value="THH31612.1"/>
    <property type="molecule type" value="Genomic_DNA"/>
</dbReference>
<evidence type="ECO:0000256" key="4">
    <source>
        <dbReference type="ARBA" id="ARBA00022729"/>
    </source>
</evidence>
<dbReference type="GO" id="GO:0005975">
    <property type="term" value="P:carbohydrate metabolic process"/>
    <property type="evidence" value="ECO:0007669"/>
    <property type="project" value="InterPro"/>
</dbReference>
<dbReference type="InterPro" id="IPR036833">
    <property type="entry name" value="BetaGal_dom3_sf"/>
</dbReference>
<dbReference type="GO" id="GO:0004565">
    <property type="term" value="F:beta-galactosidase activity"/>
    <property type="evidence" value="ECO:0007669"/>
    <property type="project" value="UniProtKB-EC"/>
</dbReference>
<dbReference type="PANTHER" id="PTHR23421">
    <property type="entry name" value="BETA-GALACTOSIDASE RELATED"/>
    <property type="match status" value="1"/>
</dbReference>
<keyword evidence="12" id="KW-1185">Reference proteome</keyword>
<organism evidence="11 12">
    <name type="scientific">Antrodiella citrinella</name>
    <dbReference type="NCBI Taxonomy" id="2447956"/>
    <lineage>
        <taxon>Eukaryota</taxon>
        <taxon>Fungi</taxon>
        <taxon>Dikarya</taxon>
        <taxon>Basidiomycota</taxon>
        <taxon>Agaricomycotina</taxon>
        <taxon>Agaricomycetes</taxon>
        <taxon>Polyporales</taxon>
        <taxon>Steccherinaceae</taxon>
        <taxon>Antrodiella</taxon>
    </lineage>
</organism>
<accession>A0A4S4MYN8</accession>
<dbReference type="Proteomes" id="UP000308730">
    <property type="component" value="Unassembled WGS sequence"/>
</dbReference>
<keyword evidence="9" id="KW-1133">Transmembrane helix</keyword>
<dbReference type="SUPFAM" id="SSF51011">
    <property type="entry name" value="Glycosyl hydrolase domain"/>
    <property type="match status" value="1"/>
</dbReference>
<keyword evidence="4" id="KW-0732">Signal</keyword>
<comment type="similarity">
    <text evidence="2 8">Belongs to the glycosyl hydrolase 35 family.</text>
</comment>
<dbReference type="Gene3D" id="2.60.120.260">
    <property type="entry name" value="Galactose-binding domain-like"/>
    <property type="match status" value="1"/>
</dbReference>
<proteinExistence type="inferred from homology"/>
<dbReference type="Pfam" id="PF13364">
    <property type="entry name" value="BetaGal_ABD2"/>
    <property type="match status" value="2"/>
</dbReference>
<dbReference type="AlphaFoldDB" id="A0A4S4MYN8"/>
<sequence length="903" mass="98657">MSSKKHLPEYARSDALESHYSLKTTRDDDYEAQTVASPLRMAWLKYRAWTLPAIISLIIVLLGWPATARSTVSSVTASESVVLAEPPRNSTGLTDAVQWDNYTLFINDQRIFIHSGEFHTFRLPIPDLWLDIFQKMVASGLNAVSIYIHWGLTNPAPGVLDFDDWRSLQTIFDAAKLAGIFIVLRPGPYINAETTAGGIAHWATSLVASELRTNATDFKDAWTPYIDGIINATVHNQISSGGPVIVTSNYHQYHAEVNPSQPWYMPEFQGGAFDPWGGPGYDACELLTGPDFQDVFYKENWASNVKLISYYMVYGGTSWGGIPFPGVYTSYDYGSAIRESRALSPKFDELKRQALFIRSSPELRKTDWIGDTSTGIPGVTLNGSAAFVTLLRNPDTNTGFFIARQNNSTSTDDITFSISLPTSQGVVTLPQTFSSIALNGRQSKVLLTDYSFGSKSSLLYSTASVFFAGIIDRRDVLFLFGNADQSHEFALSLTGNGGVRASQADVKFTTKPGTKGSTLVTVLPGVKGLVTIFESVSQLVLFSDPVTAATFWAPTIPSASGDLKNFWQFGSNDTVLVGGPYLVRNATITKSGELALRGDLNQTAILTVIAPSTVKLVSWNGEEVPTMVAASTSSGGPKSSAIRTGRVDMKLTGNPILVLGRGLDRGQPYYNEYYRQASLRGWSGAVCCENIVLWRGHFMASGSEKSVNLTINGGSSFAASVFLNEQFLASTSGGDQTNALYIFPTDSVNIGEDNVITVIQDNMGNDEDDNEKSARGIPGFQLNDGNFTEWKVQGKIGGYTGYPDKTRGIFNEGGLFGEREGWHLPGFDTSSWTSRSFDQGLPSGKAGVGFFVTTFDLDIAKDTDVFMSFTFDEINQPYRALLFVNGWNFGKAGIQYSYLYRIC</sequence>
<dbReference type="InterPro" id="IPR008979">
    <property type="entry name" value="Galactose-bd-like_sf"/>
</dbReference>
<keyword evidence="6" id="KW-0325">Glycoprotein</keyword>
<dbReference type="SUPFAM" id="SSF49785">
    <property type="entry name" value="Galactose-binding domain-like"/>
    <property type="match status" value="2"/>
</dbReference>
<evidence type="ECO:0000256" key="7">
    <source>
        <dbReference type="ARBA" id="ARBA00023295"/>
    </source>
</evidence>
<feature type="transmembrane region" description="Helical" evidence="9">
    <location>
        <begin position="48"/>
        <end position="66"/>
    </location>
</feature>
<evidence type="ECO:0000256" key="8">
    <source>
        <dbReference type="RuleBase" id="RU003679"/>
    </source>
</evidence>
<keyword evidence="7" id="KW-0326">Glycosidase</keyword>
<dbReference type="InterPro" id="IPR025972">
    <property type="entry name" value="BetaGal_dom3"/>
</dbReference>
<dbReference type="InterPro" id="IPR018954">
    <property type="entry name" value="Betagal_dom2"/>
</dbReference>
<gene>
    <name evidence="11" type="ORF">EUX98_g2597</name>
</gene>
<evidence type="ECO:0000256" key="5">
    <source>
        <dbReference type="ARBA" id="ARBA00022801"/>
    </source>
</evidence>
<evidence type="ECO:0000259" key="10">
    <source>
        <dbReference type="SMART" id="SM01029"/>
    </source>
</evidence>
<dbReference type="Gene3D" id="2.60.390.10">
    <property type="entry name" value="Beta-galactosidase, domain 3"/>
    <property type="match status" value="1"/>
</dbReference>
<evidence type="ECO:0000313" key="11">
    <source>
        <dbReference type="EMBL" id="THH31612.1"/>
    </source>
</evidence>
<dbReference type="EC" id="3.2.1.23" evidence="3"/>
<evidence type="ECO:0000256" key="1">
    <source>
        <dbReference type="ARBA" id="ARBA00001412"/>
    </source>
</evidence>
<dbReference type="InterPro" id="IPR017853">
    <property type="entry name" value="GH"/>
</dbReference>
<dbReference type="InterPro" id="IPR025300">
    <property type="entry name" value="BetaGal_jelly_roll_dom"/>
</dbReference>
<dbReference type="InterPro" id="IPR031330">
    <property type="entry name" value="Gly_Hdrlase_35_cat"/>
</dbReference>
<dbReference type="PRINTS" id="PR00742">
    <property type="entry name" value="GLHYDRLASE35"/>
</dbReference>